<evidence type="ECO:0000313" key="2">
    <source>
        <dbReference type="EMBL" id="QDV54859.1"/>
    </source>
</evidence>
<accession>A0A518IP40</accession>
<name>A0A518IP40_9BACT</name>
<dbReference type="AlphaFoldDB" id="A0A518IP40"/>
<dbReference type="Proteomes" id="UP000316770">
    <property type="component" value="Chromosome"/>
</dbReference>
<gene>
    <name evidence="2" type="ORF">Mal33_08240</name>
</gene>
<proteinExistence type="predicted"/>
<evidence type="ECO:0000256" key="1">
    <source>
        <dbReference type="SAM" id="MobiDB-lite"/>
    </source>
</evidence>
<feature type="region of interest" description="Disordered" evidence="1">
    <location>
        <begin position="35"/>
        <end position="59"/>
    </location>
</feature>
<organism evidence="2 3">
    <name type="scientific">Rosistilla oblonga</name>
    <dbReference type="NCBI Taxonomy" id="2527990"/>
    <lineage>
        <taxon>Bacteria</taxon>
        <taxon>Pseudomonadati</taxon>
        <taxon>Planctomycetota</taxon>
        <taxon>Planctomycetia</taxon>
        <taxon>Pirellulales</taxon>
        <taxon>Pirellulaceae</taxon>
        <taxon>Rosistilla</taxon>
    </lineage>
</organism>
<sequence>MSSLAIWEGGLIAEQIALEVSLAANRDWDSMNTLGRGGSLGDPHWDRLRSGSQSSNWPREVRSHAGVRRAVIGLFSGSCFPGLPCLCMACPSGGDSL</sequence>
<keyword evidence="3" id="KW-1185">Reference proteome</keyword>
<evidence type="ECO:0000313" key="3">
    <source>
        <dbReference type="Proteomes" id="UP000316770"/>
    </source>
</evidence>
<reference evidence="2 3" key="1">
    <citation type="submission" date="2019-02" db="EMBL/GenBank/DDBJ databases">
        <title>Deep-cultivation of Planctomycetes and their phenomic and genomic characterization uncovers novel biology.</title>
        <authorList>
            <person name="Wiegand S."/>
            <person name="Jogler M."/>
            <person name="Boedeker C."/>
            <person name="Pinto D."/>
            <person name="Vollmers J."/>
            <person name="Rivas-Marin E."/>
            <person name="Kohn T."/>
            <person name="Peeters S.H."/>
            <person name="Heuer A."/>
            <person name="Rast P."/>
            <person name="Oberbeckmann S."/>
            <person name="Bunk B."/>
            <person name="Jeske O."/>
            <person name="Meyerdierks A."/>
            <person name="Storesund J.E."/>
            <person name="Kallscheuer N."/>
            <person name="Luecker S."/>
            <person name="Lage O.M."/>
            <person name="Pohl T."/>
            <person name="Merkel B.J."/>
            <person name="Hornburger P."/>
            <person name="Mueller R.-W."/>
            <person name="Bruemmer F."/>
            <person name="Labrenz M."/>
            <person name="Spormann A.M."/>
            <person name="Op den Camp H."/>
            <person name="Overmann J."/>
            <person name="Amann R."/>
            <person name="Jetten M.S.M."/>
            <person name="Mascher T."/>
            <person name="Medema M.H."/>
            <person name="Devos D.P."/>
            <person name="Kaster A.-K."/>
            <person name="Ovreas L."/>
            <person name="Rohde M."/>
            <person name="Galperin M.Y."/>
            <person name="Jogler C."/>
        </authorList>
    </citation>
    <scope>NUCLEOTIDE SEQUENCE [LARGE SCALE GENOMIC DNA]</scope>
    <source>
        <strain evidence="2 3">Mal33</strain>
    </source>
</reference>
<dbReference type="EMBL" id="CP036318">
    <property type="protein sequence ID" value="QDV54859.1"/>
    <property type="molecule type" value="Genomic_DNA"/>
</dbReference>
<protein>
    <submittedName>
        <fullName evidence="2">Uncharacterized protein</fullName>
    </submittedName>
</protein>